<dbReference type="AlphaFoldDB" id="A0AAW4VZF4"/>
<reference evidence="1 2" key="1">
    <citation type="submission" date="2021-10" db="EMBL/GenBank/DDBJ databases">
        <title>Anaerobic single-cell dispensing facilitates the cultivation of human gut bacteria.</title>
        <authorList>
            <person name="Afrizal A."/>
        </authorList>
    </citation>
    <scope>NUCLEOTIDE SEQUENCE [LARGE SCALE GENOMIC DNA]</scope>
    <source>
        <strain evidence="1 2">CLA-AA-H270</strain>
    </source>
</reference>
<dbReference type="Proteomes" id="UP001298753">
    <property type="component" value="Unassembled WGS sequence"/>
</dbReference>
<proteinExistence type="predicted"/>
<name>A0AAW4VZF4_9FIRM</name>
<gene>
    <name evidence="1" type="ORF">LKD22_02350</name>
</gene>
<protein>
    <submittedName>
        <fullName evidence="1">Uncharacterized protein</fullName>
    </submittedName>
</protein>
<accession>A0AAW4VZF4</accession>
<sequence>MDEQLEQLTMVLRRINSIHLSHLWSFYRPYFRGDIACMTFIYNVFRNENLKENAHSMEELKANDRLLIPRRMLNCVERLVSAAKDMEQIRRGKDIFKIVYLVTCVETLQKLKGRNDLDKKEMLFDFFENYTSACNKQYIRKHFSRIGDEINGTEDTFWQFISMLNECRNCATHEGEYWDLCFNNGDSQTPLLIVSVAQLHSNAKKEQYGFETTLSYKTFEYIFVQNCINFIMQYIQSQGKPQMPIPKRT</sequence>
<evidence type="ECO:0000313" key="1">
    <source>
        <dbReference type="EMBL" id="MCC2175982.1"/>
    </source>
</evidence>
<dbReference type="GeneID" id="98661339"/>
<comment type="caution">
    <text evidence="1">The sequence shown here is derived from an EMBL/GenBank/DDBJ whole genome shotgun (WGS) entry which is preliminary data.</text>
</comment>
<dbReference type="EMBL" id="JAJEPX010000003">
    <property type="protein sequence ID" value="MCC2175982.1"/>
    <property type="molecule type" value="Genomic_DNA"/>
</dbReference>
<dbReference type="RefSeq" id="WP_227600122.1">
    <property type="nucleotide sequence ID" value="NZ_JAJEPX010000003.1"/>
</dbReference>
<organism evidence="1 2">
    <name type="scientific">Agathobaculum butyriciproducens</name>
    <dbReference type="NCBI Taxonomy" id="1628085"/>
    <lineage>
        <taxon>Bacteria</taxon>
        <taxon>Bacillati</taxon>
        <taxon>Bacillota</taxon>
        <taxon>Clostridia</taxon>
        <taxon>Eubacteriales</taxon>
        <taxon>Butyricicoccaceae</taxon>
        <taxon>Agathobaculum</taxon>
    </lineage>
</organism>
<keyword evidence="2" id="KW-1185">Reference proteome</keyword>
<evidence type="ECO:0000313" key="2">
    <source>
        <dbReference type="Proteomes" id="UP001298753"/>
    </source>
</evidence>